<dbReference type="CDD" id="cd07025">
    <property type="entry name" value="Peptidase_S66"/>
    <property type="match status" value="1"/>
</dbReference>
<feature type="domain" description="LD-carboxypeptidase C-terminal" evidence="8">
    <location>
        <begin position="215"/>
        <end position="330"/>
    </location>
</feature>
<dbReference type="PIRSF" id="PIRSF028757">
    <property type="entry name" value="LD-carboxypeptidase"/>
    <property type="match status" value="1"/>
</dbReference>
<feature type="active site" description="Charge relay system" evidence="6">
    <location>
        <position position="246"/>
    </location>
</feature>
<comment type="caution">
    <text evidence="9">The sequence shown here is derived from an EMBL/GenBank/DDBJ whole genome shotgun (WGS) entry which is preliminary data.</text>
</comment>
<evidence type="ECO:0000256" key="2">
    <source>
        <dbReference type="ARBA" id="ARBA00022645"/>
    </source>
</evidence>
<dbReference type="PANTHER" id="PTHR30237">
    <property type="entry name" value="MURAMOYLTETRAPEPTIDE CARBOXYPEPTIDASE"/>
    <property type="match status" value="1"/>
</dbReference>
<dbReference type="Pfam" id="PF17676">
    <property type="entry name" value="Peptidase_S66C"/>
    <property type="match status" value="1"/>
</dbReference>
<reference evidence="9 10" key="1">
    <citation type="submission" date="2014-04" db="EMBL/GenBank/DDBJ databases">
        <title>Characterization and application of a salt tolerant electro-active bacterium.</title>
        <authorList>
            <person name="Yang L."/>
            <person name="Wei S."/>
            <person name="Tay Q.X.M."/>
        </authorList>
    </citation>
    <scope>NUCLEOTIDE SEQUENCE [LARGE SCALE GENOMIC DNA]</scope>
    <source>
        <strain evidence="9 10">LY1</strain>
    </source>
</reference>
<feature type="active site" description="Charge relay system" evidence="6">
    <location>
        <position position="316"/>
    </location>
</feature>
<evidence type="ECO:0000259" key="7">
    <source>
        <dbReference type="Pfam" id="PF02016"/>
    </source>
</evidence>
<dbReference type="SUPFAM" id="SSF141986">
    <property type="entry name" value="LD-carboxypeptidase A C-terminal domain-like"/>
    <property type="match status" value="1"/>
</dbReference>
<dbReference type="SUPFAM" id="SSF52317">
    <property type="entry name" value="Class I glutamine amidotransferase-like"/>
    <property type="match status" value="1"/>
</dbReference>
<dbReference type="EMBL" id="JMIH01000014">
    <property type="protein sequence ID" value="KEO74732.1"/>
    <property type="molecule type" value="Genomic_DNA"/>
</dbReference>
<dbReference type="PANTHER" id="PTHR30237:SF2">
    <property type="entry name" value="MUREIN TETRAPEPTIDE CARBOXYPEPTIDASE"/>
    <property type="match status" value="1"/>
</dbReference>
<dbReference type="InterPro" id="IPR003507">
    <property type="entry name" value="S66_fam"/>
</dbReference>
<keyword evidence="2" id="KW-0121">Carboxypeptidase</keyword>
<evidence type="ECO:0000259" key="8">
    <source>
        <dbReference type="Pfam" id="PF17676"/>
    </source>
</evidence>
<evidence type="ECO:0000256" key="5">
    <source>
        <dbReference type="ARBA" id="ARBA00022825"/>
    </source>
</evidence>
<evidence type="ECO:0000313" key="9">
    <source>
        <dbReference type="EMBL" id="KEO74732.1"/>
    </source>
</evidence>
<gene>
    <name evidence="9" type="ORF">EL17_03380</name>
</gene>
<comment type="similarity">
    <text evidence="1">Belongs to the peptidase S66 family.</text>
</comment>
<proteinExistence type="inferred from homology"/>
<dbReference type="Gene3D" id="3.40.50.10740">
    <property type="entry name" value="Class I glutamine amidotransferase-like"/>
    <property type="match status" value="1"/>
</dbReference>
<keyword evidence="4" id="KW-0378">Hydrolase</keyword>
<dbReference type="Proteomes" id="UP000027821">
    <property type="component" value="Unassembled WGS sequence"/>
</dbReference>
<dbReference type="GO" id="GO:0006508">
    <property type="term" value="P:proteolysis"/>
    <property type="evidence" value="ECO:0007669"/>
    <property type="project" value="UniProtKB-KW"/>
</dbReference>
<keyword evidence="10" id="KW-1185">Reference proteome</keyword>
<dbReference type="Gene3D" id="3.50.30.60">
    <property type="entry name" value="LD-carboxypeptidase A C-terminal domain-like"/>
    <property type="match status" value="1"/>
</dbReference>
<dbReference type="Pfam" id="PF02016">
    <property type="entry name" value="Peptidase_S66"/>
    <property type="match status" value="1"/>
</dbReference>
<evidence type="ECO:0000256" key="4">
    <source>
        <dbReference type="ARBA" id="ARBA00022801"/>
    </source>
</evidence>
<dbReference type="eggNOG" id="COG1619">
    <property type="taxonomic scope" value="Bacteria"/>
</dbReference>
<dbReference type="GO" id="GO:0004180">
    <property type="term" value="F:carboxypeptidase activity"/>
    <property type="evidence" value="ECO:0007669"/>
    <property type="project" value="UniProtKB-KW"/>
</dbReference>
<keyword evidence="5" id="KW-0720">Serine protease</keyword>
<sequence>MNKRTFIKSLGLSLSLFPVLGMQRALRNSSPSTILPRSLQKGDTVGLISPSAATAERIQFQFAKEALEALGFKVKAGAHLEKRRGHLAGTDDERADDLNSMFVDREIKAIICIRGGSGAARILPLINYESIKQNPKPILGYSDITAIHNAIYAKTGLVTFHGPNGTGSWNNFNVSQFEEVFFKQTLIKYENEKIKGDDLVVKQNRIQTIKSGQSEGVIVGGNLTVLTALAGSGYLPDFNGKILFLEDIGEEPYKIDRMMSTLKLMGALNNLKGFIFGQCTDCNPTGGYGTLTLDDIFDDYILPLNIPAYRGAMIGHVPKQFIIPIGAKVSMDADEGSFTLQEKIFQS</sequence>
<organism evidence="9 10">
    <name type="scientific">Anditalea andensis</name>
    <dbReference type="NCBI Taxonomy" id="1048983"/>
    <lineage>
        <taxon>Bacteria</taxon>
        <taxon>Pseudomonadati</taxon>
        <taxon>Bacteroidota</taxon>
        <taxon>Cytophagia</taxon>
        <taxon>Cytophagales</taxon>
        <taxon>Cytophagaceae</taxon>
        <taxon>Anditalea</taxon>
    </lineage>
</organism>
<feature type="domain" description="LD-carboxypeptidase N-terminal" evidence="7">
    <location>
        <begin position="45"/>
        <end position="162"/>
    </location>
</feature>
<name>A0A074LLK4_9BACT</name>
<keyword evidence="3" id="KW-0645">Protease</keyword>
<dbReference type="RefSeq" id="WP_035070903.1">
    <property type="nucleotide sequence ID" value="NZ_JMIH01000014.1"/>
</dbReference>
<accession>A0A074LLK4</accession>
<evidence type="ECO:0000256" key="1">
    <source>
        <dbReference type="ARBA" id="ARBA00010233"/>
    </source>
</evidence>
<protein>
    <submittedName>
        <fullName evidence="9">Microcin C7 resistance protein MccF</fullName>
    </submittedName>
</protein>
<feature type="active site" description="Nucleophile" evidence="6">
    <location>
        <position position="142"/>
    </location>
</feature>
<dbReference type="InterPro" id="IPR040449">
    <property type="entry name" value="Peptidase_S66_N"/>
</dbReference>
<evidence type="ECO:0000256" key="3">
    <source>
        <dbReference type="ARBA" id="ARBA00022670"/>
    </source>
</evidence>
<evidence type="ECO:0000313" key="10">
    <source>
        <dbReference type="Proteomes" id="UP000027821"/>
    </source>
</evidence>
<dbReference type="AlphaFoldDB" id="A0A074LLK4"/>
<dbReference type="STRING" id="1048983.EL17_03380"/>
<dbReference type="InterPro" id="IPR027478">
    <property type="entry name" value="LdcA_N"/>
</dbReference>
<evidence type="ECO:0000256" key="6">
    <source>
        <dbReference type="PIRSR" id="PIRSR028757-1"/>
    </source>
</evidence>
<dbReference type="InterPro" id="IPR029062">
    <property type="entry name" value="Class_I_gatase-like"/>
</dbReference>
<dbReference type="GO" id="GO:0008236">
    <property type="term" value="F:serine-type peptidase activity"/>
    <property type="evidence" value="ECO:0007669"/>
    <property type="project" value="UniProtKB-KW"/>
</dbReference>
<dbReference type="InterPro" id="IPR027461">
    <property type="entry name" value="Carboxypeptidase_A_C_sf"/>
</dbReference>
<dbReference type="InterPro" id="IPR040921">
    <property type="entry name" value="Peptidase_S66C"/>
</dbReference>
<dbReference type="OrthoDB" id="9807329at2"/>